<dbReference type="PANTHER" id="PTHR18964:SF149">
    <property type="entry name" value="BIFUNCTIONAL UDP-N-ACETYLGLUCOSAMINE 2-EPIMERASE_N-ACETYLMANNOSAMINE KINASE"/>
    <property type="match status" value="1"/>
</dbReference>
<dbReference type="AlphaFoldDB" id="A0A1G9ZPN7"/>
<dbReference type="Pfam" id="PF00480">
    <property type="entry name" value="ROK"/>
    <property type="match status" value="1"/>
</dbReference>
<name>A0A1G9ZPN7_ALLAB</name>
<sequence length="309" mass="31251">MTSSPVVVAVDVGGTEIKAALVRGPEPTVLRQLRRATPKLAGGTETADAVVAEVAGIVGELSAGEEPAAVGVVVPGIVDDERRIGVFSANLGWRDYPFGEALAARLPGPLAFGHDVRAGGLAEARLGAGRGLDDLVVLPIGTGIAGALIIGGRPHSGGGYAGEIGHLVIADGPECACGQRGCLELIASSSAVARRYAERTGRSVTGAADVAAALREGDADAKLVWGDAVDALARAITQLATLFAPQAVVLGGGLAMAGELLTAPLERRLDGLITIQRRPELRRAALGDRAGCLGAALMAIEAVSFLEGR</sequence>
<accession>A0A1G9ZPN7</accession>
<reference evidence="2 3" key="1">
    <citation type="submission" date="2016-10" db="EMBL/GenBank/DDBJ databases">
        <authorList>
            <person name="de Groot N.N."/>
        </authorList>
    </citation>
    <scope>NUCLEOTIDE SEQUENCE [LARGE SCALE GENOMIC DNA]</scope>
    <source>
        <strain evidence="2 3">DSM 44149</strain>
    </source>
</reference>
<gene>
    <name evidence="2" type="ORF">SAMN04489726_5601</name>
</gene>
<keyword evidence="3" id="KW-1185">Reference proteome</keyword>
<evidence type="ECO:0000256" key="1">
    <source>
        <dbReference type="ARBA" id="ARBA00006479"/>
    </source>
</evidence>
<dbReference type="EMBL" id="LT629701">
    <property type="protein sequence ID" value="SDN22556.1"/>
    <property type="molecule type" value="Genomic_DNA"/>
</dbReference>
<keyword evidence="2" id="KW-0808">Transferase</keyword>
<keyword evidence="2" id="KW-0418">Kinase</keyword>
<dbReference type="Proteomes" id="UP000183376">
    <property type="component" value="Chromosome I"/>
</dbReference>
<proteinExistence type="inferred from homology"/>
<dbReference type="InterPro" id="IPR000600">
    <property type="entry name" value="ROK"/>
</dbReference>
<dbReference type="eggNOG" id="COG1940">
    <property type="taxonomic scope" value="Bacteria"/>
</dbReference>
<evidence type="ECO:0000313" key="3">
    <source>
        <dbReference type="Proteomes" id="UP000183376"/>
    </source>
</evidence>
<organism evidence="2 3">
    <name type="scientific">Allokutzneria albata</name>
    <name type="common">Kibdelosporangium albatum</name>
    <dbReference type="NCBI Taxonomy" id="211114"/>
    <lineage>
        <taxon>Bacteria</taxon>
        <taxon>Bacillati</taxon>
        <taxon>Actinomycetota</taxon>
        <taxon>Actinomycetes</taxon>
        <taxon>Pseudonocardiales</taxon>
        <taxon>Pseudonocardiaceae</taxon>
        <taxon>Allokutzneria</taxon>
    </lineage>
</organism>
<dbReference type="Gene3D" id="3.30.420.40">
    <property type="match status" value="2"/>
</dbReference>
<dbReference type="STRING" id="211114.SAMN04489726_5601"/>
<dbReference type="SUPFAM" id="SSF53067">
    <property type="entry name" value="Actin-like ATPase domain"/>
    <property type="match status" value="1"/>
</dbReference>
<dbReference type="RefSeq" id="WP_030429911.1">
    <property type="nucleotide sequence ID" value="NZ_JOEF01000009.1"/>
</dbReference>
<dbReference type="InterPro" id="IPR043129">
    <property type="entry name" value="ATPase_NBD"/>
</dbReference>
<comment type="similarity">
    <text evidence="1">Belongs to the ROK (NagC/XylR) family.</text>
</comment>
<evidence type="ECO:0000313" key="2">
    <source>
        <dbReference type="EMBL" id="SDN22556.1"/>
    </source>
</evidence>
<protein>
    <submittedName>
        <fullName evidence="2">Glucokinase</fullName>
    </submittedName>
</protein>
<dbReference type="GO" id="GO:0016301">
    <property type="term" value="F:kinase activity"/>
    <property type="evidence" value="ECO:0007669"/>
    <property type="project" value="UniProtKB-KW"/>
</dbReference>
<dbReference type="PANTHER" id="PTHR18964">
    <property type="entry name" value="ROK (REPRESSOR, ORF, KINASE) FAMILY"/>
    <property type="match status" value="1"/>
</dbReference>